<dbReference type="OrthoDB" id="409122at2759"/>
<dbReference type="SUPFAM" id="SSF52743">
    <property type="entry name" value="Subtilisin-like"/>
    <property type="match status" value="1"/>
</dbReference>
<dbReference type="SUPFAM" id="SSF54897">
    <property type="entry name" value="Protease propeptides/inhibitors"/>
    <property type="match status" value="1"/>
</dbReference>
<comment type="caution">
    <text evidence="9">Lacks conserved residue(s) required for the propagation of feature annotation.</text>
</comment>
<dbReference type="InterPro" id="IPR036852">
    <property type="entry name" value="Peptidase_S8/S53_dom_sf"/>
</dbReference>
<keyword evidence="13" id="KW-1185">Reference proteome</keyword>
<feature type="active site" description="Charge relay system" evidence="9">
    <location>
        <position position="287"/>
    </location>
</feature>
<dbReference type="InterPro" id="IPR015366">
    <property type="entry name" value="S53_propep"/>
</dbReference>
<keyword evidence="10" id="KW-0732">Signal</keyword>
<feature type="active site" description="Charge relay system" evidence="9">
    <location>
        <position position="283"/>
    </location>
</feature>
<comment type="subcellular location">
    <subcellularLocation>
        <location evidence="2">Secreted</location>
        <location evidence="2">Extracellular space</location>
    </subcellularLocation>
</comment>
<dbReference type="Pfam" id="PF09286">
    <property type="entry name" value="Pro-kuma_activ"/>
    <property type="match status" value="1"/>
</dbReference>
<accession>A0A4Y9ZSU5</accession>
<keyword evidence="4" id="KW-0479">Metal-binding</keyword>
<dbReference type="CDD" id="cd04056">
    <property type="entry name" value="Peptidases_S53"/>
    <property type="match status" value="1"/>
</dbReference>
<dbReference type="PANTHER" id="PTHR14218:SF10">
    <property type="entry name" value="PEPTIDASE S53 DOMAIN-CONTAINING PROTEIN"/>
    <property type="match status" value="1"/>
</dbReference>
<evidence type="ECO:0000256" key="5">
    <source>
        <dbReference type="ARBA" id="ARBA00022801"/>
    </source>
</evidence>
<feature type="domain" description="Peptidase S53" evidence="11">
    <location>
        <begin position="210"/>
        <end position="561"/>
    </location>
</feature>
<evidence type="ECO:0000313" key="12">
    <source>
        <dbReference type="EMBL" id="TFY77127.1"/>
    </source>
</evidence>
<evidence type="ECO:0000256" key="9">
    <source>
        <dbReference type="PROSITE-ProRule" id="PRU01032"/>
    </source>
</evidence>
<keyword evidence="7" id="KW-0106">Calcium</keyword>
<dbReference type="AlphaFoldDB" id="A0A4Y9ZSU5"/>
<dbReference type="PANTHER" id="PTHR14218">
    <property type="entry name" value="PROTEASE S8 TRIPEPTIDYL PEPTIDASE I CLN2"/>
    <property type="match status" value="1"/>
</dbReference>
<evidence type="ECO:0000256" key="10">
    <source>
        <dbReference type="SAM" id="SignalP"/>
    </source>
</evidence>
<dbReference type="Proteomes" id="UP000298061">
    <property type="component" value="Unassembled WGS sequence"/>
</dbReference>
<proteinExistence type="predicted"/>
<keyword evidence="3 9" id="KW-0645">Protease</keyword>
<evidence type="ECO:0000256" key="1">
    <source>
        <dbReference type="ARBA" id="ARBA00001913"/>
    </source>
</evidence>
<dbReference type="InterPro" id="IPR050819">
    <property type="entry name" value="Tripeptidyl-peptidase_I"/>
</dbReference>
<evidence type="ECO:0000259" key="11">
    <source>
        <dbReference type="PROSITE" id="PS51695"/>
    </source>
</evidence>
<dbReference type="STRING" id="135208.A0A4Y9ZSU5"/>
<dbReference type="CDD" id="cd11377">
    <property type="entry name" value="Pro-peptidase_S53"/>
    <property type="match status" value="1"/>
</dbReference>
<evidence type="ECO:0000256" key="7">
    <source>
        <dbReference type="ARBA" id="ARBA00022837"/>
    </source>
</evidence>
<dbReference type="GO" id="GO:0008240">
    <property type="term" value="F:tripeptidyl-peptidase activity"/>
    <property type="evidence" value="ECO:0007669"/>
    <property type="project" value="TreeGrafter"/>
</dbReference>
<evidence type="ECO:0000256" key="6">
    <source>
        <dbReference type="ARBA" id="ARBA00022825"/>
    </source>
</evidence>
<evidence type="ECO:0000256" key="2">
    <source>
        <dbReference type="ARBA" id="ARBA00004239"/>
    </source>
</evidence>
<dbReference type="PROSITE" id="PS51695">
    <property type="entry name" value="SEDOLISIN"/>
    <property type="match status" value="1"/>
</dbReference>
<dbReference type="SMART" id="SM00944">
    <property type="entry name" value="Pro-kuma_activ"/>
    <property type="match status" value="1"/>
</dbReference>
<feature type="chain" id="PRO_5021366728" description="Peptidase S53 domain-containing protein" evidence="10">
    <location>
        <begin position="18"/>
        <end position="561"/>
    </location>
</feature>
<comment type="caution">
    <text evidence="12">The sequence shown here is derived from an EMBL/GenBank/DDBJ whole genome shotgun (WGS) entry which is preliminary data.</text>
</comment>
<keyword evidence="6 9" id="KW-0720">Serine protease</keyword>
<comment type="cofactor">
    <cofactor evidence="1">
        <name>Ca(2+)</name>
        <dbReference type="ChEBI" id="CHEBI:29108"/>
    </cofactor>
</comment>
<gene>
    <name evidence="12" type="ORF">EWM64_g6885</name>
</gene>
<dbReference type="GO" id="GO:0006508">
    <property type="term" value="P:proteolysis"/>
    <property type="evidence" value="ECO:0007669"/>
    <property type="project" value="UniProtKB-KW"/>
</dbReference>
<sequence length="561" mass="58795">MLKLSVLLASLASLSCASPHPGGNMHVHERRDSPPTGFAHVSPASADLVLDLRLALVPNNMDGLHRKVYDVSTPGNAAYGQHLSKEEVEALVAPSSESDAAVKDWLSSNNIAYQTTSPAGDWLNVKMTVRQANTLLGSQFTTYKHLETDRETVRTLSYSIPASLKGHLDFVHPTVAFVFFLVLAAFVLSYVEVRSGNVTAGAAPASCNDEFLPSCAQGLYGIPATAATQKSNQLAVSGFIGEYASQADLELLLENFRPDLAGSTFSTSLLDDGQNDQSNPGIEANLDTQYTVAIASRVPVQFISVGENNSDDVDGFLDIVNFLLGEKPIPQTFTTSYGFNEPDLPFSIANNLCNAYAQLGARGTSVLFSSGDGGVSGSQSQSCTAFIPTFPSGCPFVTSVGATQNVNPEIAAYFSSGGFSNYFARPAYQNAAVSSYLAKIGAEYQGKFNATGRGFPDLSAAGVNFLIAVGGQGGLVDGTSASTPLTASIISLLNDQLIARGRSSLGFLNPLIYSNPHAFTPITSGTNPGCNTQGFSASAGWSPVTGVGSPIFSALKRVAGL</sequence>
<protein>
    <recommendedName>
        <fullName evidence="11">Peptidase S53 domain-containing protein</fullName>
    </recommendedName>
</protein>
<dbReference type="EMBL" id="SFCI01000997">
    <property type="protein sequence ID" value="TFY77127.1"/>
    <property type="molecule type" value="Genomic_DNA"/>
</dbReference>
<dbReference type="InterPro" id="IPR030400">
    <property type="entry name" value="Sedolisin_dom"/>
</dbReference>
<keyword evidence="5 9" id="KW-0378">Hydrolase</keyword>
<dbReference type="GO" id="GO:0004252">
    <property type="term" value="F:serine-type endopeptidase activity"/>
    <property type="evidence" value="ECO:0007669"/>
    <property type="project" value="UniProtKB-UniRule"/>
</dbReference>
<dbReference type="GO" id="GO:0046872">
    <property type="term" value="F:metal ion binding"/>
    <property type="evidence" value="ECO:0007669"/>
    <property type="project" value="UniProtKB-KW"/>
</dbReference>
<dbReference type="Gene3D" id="3.40.50.200">
    <property type="entry name" value="Peptidase S8/S53 domain"/>
    <property type="match status" value="1"/>
</dbReference>
<feature type="active site" description="Charge relay system" evidence="9">
    <location>
        <position position="480"/>
    </location>
</feature>
<organism evidence="12 13">
    <name type="scientific">Hericium alpestre</name>
    <dbReference type="NCBI Taxonomy" id="135208"/>
    <lineage>
        <taxon>Eukaryota</taxon>
        <taxon>Fungi</taxon>
        <taxon>Dikarya</taxon>
        <taxon>Basidiomycota</taxon>
        <taxon>Agaricomycotina</taxon>
        <taxon>Agaricomycetes</taxon>
        <taxon>Russulales</taxon>
        <taxon>Hericiaceae</taxon>
        <taxon>Hericium</taxon>
    </lineage>
</organism>
<evidence type="ECO:0000256" key="4">
    <source>
        <dbReference type="ARBA" id="ARBA00022723"/>
    </source>
</evidence>
<dbReference type="PROSITE" id="PS51257">
    <property type="entry name" value="PROKAR_LIPOPROTEIN"/>
    <property type="match status" value="1"/>
</dbReference>
<keyword evidence="8" id="KW-0865">Zymogen</keyword>
<reference evidence="12 13" key="1">
    <citation type="submission" date="2019-02" db="EMBL/GenBank/DDBJ databases">
        <title>Genome sequencing of the rare red list fungi Hericium alpestre (H. flagellum).</title>
        <authorList>
            <person name="Buettner E."/>
            <person name="Kellner H."/>
        </authorList>
    </citation>
    <scope>NUCLEOTIDE SEQUENCE [LARGE SCALE GENOMIC DNA]</scope>
    <source>
        <strain evidence="12 13">DSM 108284</strain>
    </source>
</reference>
<evidence type="ECO:0000256" key="3">
    <source>
        <dbReference type="ARBA" id="ARBA00022670"/>
    </source>
</evidence>
<evidence type="ECO:0000256" key="8">
    <source>
        <dbReference type="ARBA" id="ARBA00023145"/>
    </source>
</evidence>
<evidence type="ECO:0000313" key="13">
    <source>
        <dbReference type="Proteomes" id="UP000298061"/>
    </source>
</evidence>
<dbReference type="GO" id="GO:0005576">
    <property type="term" value="C:extracellular region"/>
    <property type="evidence" value="ECO:0007669"/>
    <property type="project" value="UniProtKB-SubCell"/>
</dbReference>
<feature type="signal peptide" evidence="10">
    <location>
        <begin position="1"/>
        <end position="17"/>
    </location>
</feature>
<name>A0A4Y9ZSU5_9AGAM</name>